<evidence type="ECO:0000256" key="13">
    <source>
        <dbReference type="PIRSR" id="PIRSR000495-1"/>
    </source>
</evidence>
<dbReference type="PIRSF" id="PIRSF000495">
    <property type="entry name" value="Amidotransf_hisH"/>
    <property type="match status" value="1"/>
</dbReference>
<dbReference type="Gene3D" id="3.40.50.880">
    <property type="match status" value="1"/>
</dbReference>
<dbReference type="Pfam" id="PF00117">
    <property type="entry name" value="GATase"/>
    <property type="match status" value="1"/>
</dbReference>
<evidence type="ECO:0000256" key="7">
    <source>
        <dbReference type="ARBA" id="ARBA00022962"/>
    </source>
</evidence>
<dbReference type="HAMAP" id="MF_00278">
    <property type="entry name" value="HisH"/>
    <property type="match status" value="1"/>
</dbReference>
<comment type="function">
    <text evidence="12">IGPS catalyzes the conversion of PRFAR and glutamine to IGP, AICAR and glutamate. The HisH subunit catalyzes the hydrolysis of glutamine to glutamate and ammonia as part of the synthesis of IGP and AICAR. The resulting ammonia molecule is channeled to the active site of HisF.</text>
</comment>
<keyword evidence="15" id="KW-0808">Transferase</keyword>
<keyword evidence="9 12" id="KW-0456">Lyase</keyword>
<gene>
    <name evidence="12" type="primary">hisH</name>
    <name evidence="15" type="ORF">MSBRW_1257</name>
</gene>
<dbReference type="InterPro" id="IPR029062">
    <property type="entry name" value="Class_I_gatase-like"/>
</dbReference>
<evidence type="ECO:0000256" key="1">
    <source>
        <dbReference type="ARBA" id="ARBA00004496"/>
    </source>
</evidence>
<feature type="active site" evidence="12 13">
    <location>
        <position position="185"/>
    </location>
</feature>
<evidence type="ECO:0000313" key="16">
    <source>
        <dbReference type="Proteomes" id="UP000033038"/>
    </source>
</evidence>
<keyword evidence="4 12" id="KW-0963">Cytoplasm</keyword>
<comment type="subunit">
    <text evidence="3 12">Heterodimer of HisH and HisF.</text>
</comment>
<dbReference type="PATRIC" id="fig|1434109.4.peg.1580"/>
<dbReference type="KEGG" id="mbw:MSBRW_1257"/>
<dbReference type="UniPathway" id="UPA00031">
    <property type="reaction ID" value="UER00010"/>
</dbReference>
<dbReference type="GeneID" id="24822723"/>
<sequence>MKRIVILDYGLGNLRSVQKGLEHVGSSPAISGDPEEILAADGLILPGVGAFVDAMKCLDPIKGTIEEYARSGKPMLGICLGQQVLMSSSEEGKLTDGLDLISGKVLRFPKSELKVPHIGWNNIKIKQDHPLFEGIPDNSFVYFVHSFYVDTASENTLASCNYGLDFSASVVNSKGNVMGTQFHPEKSGAIGLKILKNFVDMC</sequence>
<protein>
    <recommendedName>
        <fullName evidence="12">Imidazole glycerol phosphate synthase subunit HisH</fullName>
        <ecNumber evidence="12">4.3.2.10</ecNumber>
    </recommendedName>
    <alternativeName>
        <fullName evidence="12">IGP synthase glutaminase subunit</fullName>
        <ecNumber evidence="12">3.5.1.2</ecNumber>
    </alternativeName>
    <alternativeName>
        <fullName evidence="12">IGP synthase subunit HisH</fullName>
    </alternativeName>
    <alternativeName>
        <fullName evidence="12">ImGP synthase subunit HisH</fullName>
        <shortName evidence="12">IGPS subunit HisH</shortName>
    </alternativeName>
</protein>
<dbReference type="InterPro" id="IPR017926">
    <property type="entry name" value="GATASE"/>
</dbReference>
<evidence type="ECO:0000256" key="10">
    <source>
        <dbReference type="ARBA" id="ARBA00047838"/>
    </source>
</evidence>
<dbReference type="SMR" id="A0A0E3QLL7"/>
<dbReference type="PANTHER" id="PTHR42701">
    <property type="entry name" value="IMIDAZOLE GLYCEROL PHOSPHATE SYNTHASE SUBUNIT HISH"/>
    <property type="match status" value="1"/>
</dbReference>
<keyword evidence="8 12" id="KW-0368">Histidine biosynthesis</keyword>
<dbReference type="PROSITE" id="PS51273">
    <property type="entry name" value="GATASE_TYPE_1"/>
    <property type="match status" value="1"/>
</dbReference>
<accession>A0A0E3QLL7</accession>
<keyword evidence="7 12" id="KW-0315">Glutamine amidotransferase</keyword>
<dbReference type="CDD" id="cd01748">
    <property type="entry name" value="GATase1_IGP_Synthase"/>
    <property type="match status" value="1"/>
</dbReference>
<dbReference type="AlphaFoldDB" id="A0A0E3QLL7"/>
<dbReference type="SUPFAM" id="SSF52317">
    <property type="entry name" value="Class I glutamine amidotransferase-like"/>
    <property type="match status" value="1"/>
</dbReference>
<keyword evidence="5 12" id="KW-0028">Amino-acid biosynthesis</keyword>
<evidence type="ECO:0000256" key="11">
    <source>
        <dbReference type="ARBA" id="ARBA00049534"/>
    </source>
</evidence>
<evidence type="ECO:0000259" key="14">
    <source>
        <dbReference type="Pfam" id="PF00117"/>
    </source>
</evidence>
<evidence type="ECO:0000256" key="2">
    <source>
        <dbReference type="ARBA" id="ARBA00005091"/>
    </source>
</evidence>
<feature type="domain" description="Glutamine amidotransferase" evidence="14">
    <location>
        <begin position="5"/>
        <end position="199"/>
    </location>
</feature>
<evidence type="ECO:0000256" key="12">
    <source>
        <dbReference type="HAMAP-Rule" id="MF_00278"/>
    </source>
</evidence>
<dbReference type="EC" id="3.5.1.2" evidence="12"/>
<evidence type="ECO:0000313" key="15">
    <source>
        <dbReference type="EMBL" id="AKB50510.1"/>
    </source>
</evidence>
<proteinExistence type="inferred from homology"/>
<keyword evidence="15" id="KW-0328">Glycosyltransferase</keyword>
<comment type="subcellular location">
    <subcellularLocation>
        <location evidence="1 12">Cytoplasm</location>
    </subcellularLocation>
</comment>
<feature type="active site" description="Nucleophile" evidence="12 13">
    <location>
        <position position="79"/>
    </location>
</feature>
<dbReference type="GO" id="GO:0016829">
    <property type="term" value="F:lyase activity"/>
    <property type="evidence" value="ECO:0007669"/>
    <property type="project" value="UniProtKB-KW"/>
</dbReference>
<dbReference type="HOGENOM" id="CLU_071837_2_2_2"/>
<dbReference type="EC" id="4.3.2.10" evidence="12"/>
<dbReference type="GO" id="GO:0000105">
    <property type="term" value="P:L-histidine biosynthetic process"/>
    <property type="evidence" value="ECO:0007669"/>
    <property type="project" value="UniProtKB-UniRule"/>
</dbReference>
<dbReference type="EMBL" id="CP009526">
    <property type="protein sequence ID" value="AKB50510.1"/>
    <property type="molecule type" value="Genomic_DNA"/>
</dbReference>
<dbReference type="GO" id="GO:0004359">
    <property type="term" value="F:glutaminase activity"/>
    <property type="evidence" value="ECO:0007669"/>
    <property type="project" value="UniProtKB-EC"/>
</dbReference>
<dbReference type="PANTHER" id="PTHR42701:SF1">
    <property type="entry name" value="IMIDAZOLE GLYCEROL PHOSPHATE SYNTHASE SUBUNIT HISH"/>
    <property type="match status" value="1"/>
</dbReference>
<evidence type="ECO:0000256" key="3">
    <source>
        <dbReference type="ARBA" id="ARBA00011152"/>
    </source>
</evidence>
<dbReference type="Proteomes" id="UP000033038">
    <property type="component" value="Chromosome"/>
</dbReference>
<dbReference type="GO" id="GO:0005737">
    <property type="term" value="C:cytoplasm"/>
    <property type="evidence" value="ECO:0007669"/>
    <property type="project" value="UniProtKB-SubCell"/>
</dbReference>
<evidence type="ECO:0000256" key="4">
    <source>
        <dbReference type="ARBA" id="ARBA00022490"/>
    </source>
</evidence>
<evidence type="ECO:0000256" key="9">
    <source>
        <dbReference type="ARBA" id="ARBA00023239"/>
    </source>
</evidence>
<evidence type="ECO:0000256" key="8">
    <source>
        <dbReference type="ARBA" id="ARBA00023102"/>
    </source>
</evidence>
<dbReference type="GO" id="GO:0000107">
    <property type="term" value="F:imidazoleglycerol-phosphate synthase activity"/>
    <property type="evidence" value="ECO:0007669"/>
    <property type="project" value="UniProtKB-UniRule"/>
</dbReference>
<dbReference type="FunFam" id="3.40.50.880:FF:000009">
    <property type="entry name" value="Imidazole glycerol phosphate synthase subunit HisH"/>
    <property type="match status" value="1"/>
</dbReference>
<reference evidence="15 16" key="1">
    <citation type="submission" date="2014-07" db="EMBL/GenBank/DDBJ databases">
        <title>Methanogenic archaea and the global carbon cycle.</title>
        <authorList>
            <person name="Henriksen J.R."/>
            <person name="Luke J."/>
            <person name="Reinhart S."/>
            <person name="Benedict M.N."/>
            <person name="Youngblut N.D."/>
            <person name="Metcalf M.E."/>
            <person name="Whitaker R.J."/>
            <person name="Metcalf W.W."/>
        </authorList>
    </citation>
    <scope>NUCLEOTIDE SEQUENCE [LARGE SCALE GENOMIC DNA]</scope>
    <source>
        <strain evidence="15 16">Wiesmoor</strain>
    </source>
</reference>
<keyword evidence="6 12" id="KW-0378">Hydrolase</keyword>
<dbReference type="InterPro" id="IPR010139">
    <property type="entry name" value="Imidazole-glycPsynth_HisH"/>
</dbReference>
<feature type="active site" evidence="12 13">
    <location>
        <position position="183"/>
    </location>
</feature>
<comment type="catalytic activity">
    <reaction evidence="11 12">
        <text>L-glutamine + H2O = L-glutamate + NH4(+)</text>
        <dbReference type="Rhea" id="RHEA:15889"/>
        <dbReference type="ChEBI" id="CHEBI:15377"/>
        <dbReference type="ChEBI" id="CHEBI:28938"/>
        <dbReference type="ChEBI" id="CHEBI:29985"/>
        <dbReference type="ChEBI" id="CHEBI:58359"/>
        <dbReference type="EC" id="3.5.1.2"/>
    </reaction>
</comment>
<dbReference type="RefSeq" id="WP_011308388.1">
    <property type="nucleotide sequence ID" value="NZ_CP009526.1"/>
</dbReference>
<dbReference type="NCBIfam" id="TIGR01855">
    <property type="entry name" value="IMP_synth_hisH"/>
    <property type="match status" value="1"/>
</dbReference>
<name>A0A0E3QLL7_METBA</name>
<comment type="pathway">
    <text evidence="2 12">Amino-acid biosynthesis; L-histidine biosynthesis; L-histidine from 5-phospho-alpha-D-ribose 1-diphosphate: step 5/9.</text>
</comment>
<evidence type="ECO:0000256" key="6">
    <source>
        <dbReference type="ARBA" id="ARBA00022801"/>
    </source>
</evidence>
<organism evidence="15 16">
    <name type="scientific">Methanosarcina barkeri str. Wiesmoor</name>
    <dbReference type="NCBI Taxonomy" id="1434109"/>
    <lineage>
        <taxon>Archaea</taxon>
        <taxon>Methanobacteriati</taxon>
        <taxon>Methanobacteriota</taxon>
        <taxon>Stenosarchaea group</taxon>
        <taxon>Methanomicrobia</taxon>
        <taxon>Methanosarcinales</taxon>
        <taxon>Methanosarcinaceae</taxon>
        <taxon>Methanosarcina</taxon>
    </lineage>
</organism>
<comment type="catalytic activity">
    <reaction evidence="10 12">
        <text>5-[(5-phospho-1-deoxy-D-ribulos-1-ylimino)methylamino]-1-(5-phospho-beta-D-ribosyl)imidazole-4-carboxamide + L-glutamine = D-erythro-1-(imidazol-4-yl)glycerol 3-phosphate + 5-amino-1-(5-phospho-beta-D-ribosyl)imidazole-4-carboxamide + L-glutamate + H(+)</text>
        <dbReference type="Rhea" id="RHEA:24793"/>
        <dbReference type="ChEBI" id="CHEBI:15378"/>
        <dbReference type="ChEBI" id="CHEBI:29985"/>
        <dbReference type="ChEBI" id="CHEBI:58278"/>
        <dbReference type="ChEBI" id="CHEBI:58359"/>
        <dbReference type="ChEBI" id="CHEBI:58475"/>
        <dbReference type="ChEBI" id="CHEBI:58525"/>
        <dbReference type="EC" id="4.3.2.10"/>
    </reaction>
</comment>
<evidence type="ECO:0000256" key="5">
    <source>
        <dbReference type="ARBA" id="ARBA00022605"/>
    </source>
</evidence>